<dbReference type="EMBL" id="JAAIUW010000013">
    <property type="protein sequence ID" value="KAF7802805.1"/>
    <property type="molecule type" value="Genomic_DNA"/>
</dbReference>
<dbReference type="Proteomes" id="UP000634136">
    <property type="component" value="Unassembled WGS sequence"/>
</dbReference>
<organism evidence="2 3">
    <name type="scientific">Senna tora</name>
    <dbReference type="NCBI Taxonomy" id="362788"/>
    <lineage>
        <taxon>Eukaryota</taxon>
        <taxon>Viridiplantae</taxon>
        <taxon>Streptophyta</taxon>
        <taxon>Embryophyta</taxon>
        <taxon>Tracheophyta</taxon>
        <taxon>Spermatophyta</taxon>
        <taxon>Magnoliopsida</taxon>
        <taxon>eudicotyledons</taxon>
        <taxon>Gunneridae</taxon>
        <taxon>Pentapetalae</taxon>
        <taxon>rosids</taxon>
        <taxon>fabids</taxon>
        <taxon>Fabales</taxon>
        <taxon>Fabaceae</taxon>
        <taxon>Caesalpinioideae</taxon>
        <taxon>Cassia clade</taxon>
        <taxon>Senna</taxon>
    </lineage>
</organism>
<comment type="caution">
    <text evidence="2">The sequence shown here is derived from an EMBL/GenBank/DDBJ whole genome shotgun (WGS) entry which is preliminary data.</text>
</comment>
<name>A0A834VZJ4_9FABA</name>
<evidence type="ECO:0000313" key="3">
    <source>
        <dbReference type="Proteomes" id="UP000634136"/>
    </source>
</evidence>
<feature type="compositionally biased region" description="Polar residues" evidence="1">
    <location>
        <begin position="85"/>
        <end position="95"/>
    </location>
</feature>
<dbReference type="AlphaFoldDB" id="A0A834VZJ4"/>
<keyword evidence="3" id="KW-1185">Reference proteome</keyword>
<proteinExistence type="predicted"/>
<gene>
    <name evidence="2" type="ORF">G2W53_041916</name>
</gene>
<evidence type="ECO:0000256" key="1">
    <source>
        <dbReference type="SAM" id="MobiDB-lite"/>
    </source>
</evidence>
<sequence length="116" mass="12277">MGMKLKSGMGGLKKSGGWARFSGDGEGCEGGWVTVLVLVKGLGEREEGMKSGYGGLGCGDEEEREEREKEDGMMKSEEREGKGTGTSRAISNETASQEDEPSSSLQPESPEEPEGV</sequence>
<reference evidence="2" key="1">
    <citation type="submission" date="2020-09" db="EMBL/GenBank/DDBJ databases">
        <title>Genome-Enabled Discovery of Anthraquinone Biosynthesis in Senna tora.</title>
        <authorList>
            <person name="Kang S.-H."/>
            <person name="Pandey R.P."/>
            <person name="Lee C.-M."/>
            <person name="Sim J.-S."/>
            <person name="Jeong J.-T."/>
            <person name="Choi B.-S."/>
            <person name="Jung M."/>
            <person name="Ginzburg D."/>
            <person name="Zhao K."/>
            <person name="Won S.Y."/>
            <person name="Oh T.-J."/>
            <person name="Yu Y."/>
            <person name="Kim N.-H."/>
            <person name="Lee O.R."/>
            <person name="Lee T.-H."/>
            <person name="Bashyal P."/>
            <person name="Kim T.-S."/>
            <person name="Lee W.-H."/>
            <person name="Kawkins C."/>
            <person name="Kim C.-K."/>
            <person name="Kim J.S."/>
            <person name="Ahn B.O."/>
            <person name="Rhee S.Y."/>
            <person name="Sohng J.K."/>
        </authorList>
    </citation>
    <scope>NUCLEOTIDE SEQUENCE</scope>
    <source>
        <tissue evidence="2">Leaf</tissue>
    </source>
</reference>
<protein>
    <submittedName>
        <fullName evidence="2">Uncharacterized protein</fullName>
    </submittedName>
</protein>
<evidence type="ECO:0000313" key="2">
    <source>
        <dbReference type="EMBL" id="KAF7802805.1"/>
    </source>
</evidence>
<accession>A0A834VZJ4</accession>
<feature type="region of interest" description="Disordered" evidence="1">
    <location>
        <begin position="44"/>
        <end position="116"/>
    </location>
</feature>
<feature type="compositionally biased region" description="Basic and acidic residues" evidence="1">
    <location>
        <begin position="66"/>
        <end position="82"/>
    </location>
</feature>